<evidence type="ECO:0000256" key="1">
    <source>
        <dbReference type="SAM" id="MobiDB-lite"/>
    </source>
</evidence>
<dbReference type="AlphaFoldDB" id="A0A369K1N2"/>
<dbReference type="Proteomes" id="UP000076154">
    <property type="component" value="Unassembled WGS sequence"/>
</dbReference>
<gene>
    <name evidence="2" type="ORF">Hypma_005534</name>
</gene>
<keyword evidence="3" id="KW-1185">Reference proteome</keyword>
<feature type="region of interest" description="Disordered" evidence="1">
    <location>
        <begin position="20"/>
        <end position="40"/>
    </location>
</feature>
<dbReference type="InParanoid" id="A0A369K1N2"/>
<dbReference type="EMBL" id="LUEZ02000025">
    <property type="protein sequence ID" value="RDB26657.1"/>
    <property type="molecule type" value="Genomic_DNA"/>
</dbReference>
<reference evidence="2" key="1">
    <citation type="submission" date="2018-04" db="EMBL/GenBank/DDBJ databases">
        <title>Whole genome sequencing of Hypsizygus marmoreus.</title>
        <authorList>
            <person name="Choi I.-G."/>
            <person name="Min B."/>
            <person name="Kim J.-G."/>
            <person name="Kim S."/>
            <person name="Oh Y.-L."/>
            <person name="Kong W.-S."/>
            <person name="Park H."/>
            <person name="Jeong J."/>
            <person name="Song E.-S."/>
        </authorList>
    </citation>
    <scope>NUCLEOTIDE SEQUENCE [LARGE SCALE GENOMIC DNA]</scope>
    <source>
        <strain evidence="2">51987-8</strain>
    </source>
</reference>
<name>A0A369K1N2_HYPMA</name>
<protein>
    <submittedName>
        <fullName evidence="2">Uncharacterized protein</fullName>
    </submittedName>
</protein>
<accession>A0A369K1N2</accession>
<comment type="caution">
    <text evidence="2">The sequence shown here is derived from an EMBL/GenBank/DDBJ whole genome shotgun (WGS) entry which is preliminary data.</text>
</comment>
<feature type="compositionally biased region" description="Polar residues" evidence="1">
    <location>
        <begin position="20"/>
        <end position="33"/>
    </location>
</feature>
<organism evidence="2 3">
    <name type="scientific">Hypsizygus marmoreus</name>
    <name type="common">White beech mushroom</name>
    <name type="synonym">Agaricus marmoreus</name>
    <dbReference type="NCBI Taxonomy" id="39966"/>
    <lineage>
        <taxon>Eukaryota</taxon>
        <taxon>Fungi</taxon>
        <taxon>Dikarya</taxon>
        <taxon>Basidiomycota</taxon>
        <taxon>Agaricomycotina</taxon>
        <taxon>Agaricomycetes</taxon>
        <taxon>Agaricomycetidae</taxon>
        <taxon>Agaricales</taxon>
        <taxon>Tricholomatineae</taxon>
        <taxon>Lyophyllaceae</taxon>
        <taxon>Hypsizygus</taxon>
    </lineage>
</organism>
<evidence type="ECO:0000313" key="2">
    <source>
        <dbReference type="EMBL" id="RDB26657.1"/>
    </source>
</evidence>
<evidence type="ECO:0000313" key="3">
    <source>
        <dbReference type="Proteomes" id="UP000076154"/>
    </source>
</evidence>
<sequence>MKVRAQYVALPHFVYLRTLPRSTPTPSNASIPPSQMAPVHNYTPPPNPDIIIITTKEYQLTQHNPIDIELRNRYIPGNINYKPQAIGTML</sequence>
<proteinExistence type="predicted"/>